<dbReference type="Proteomes" id="UP000248783">
    <property type="component" value="Unassembled WGS sequence"/>
</dbReference>
<feature type="transmembrane region" description="Helical" evidence="2">
    <location>
        <begin position="201"/>
        <end position="221"/>
    </location>
</feature>
<name>A0A2W5YH38_9MICO</name>
<evidence type="ECO:0000256" key="2">
    <source>
        <dbReference type="SAM" id="Phobius"/>
    </source>
</evidence>
<feature type="compositionally biased region" description="Basic and acidic residues" evidence="1">
    <location>
        <begin position="14"/>
        <end position="23"/>
    </location>
</feature>
<keyword evidence="2" id="KW-1133">Transmembrane helix</keyword>
<evidence type="ECO:0008006" key="5">
    <source>
        <dbReference type="Google" id="ProtNLM"/>
    </source>
</evidence>
<feature type="region of interest" description="Disordered" evidence="1">
    <location>
        <begin position="1"/>
        <end position="147"/>
    </location>
</feature>
<feature type="transmembrane region" description="Helical" evidence="2">
    <location>
        <begin position="160"/>
        <end position="181"/>
    </location>
</feature>
<keyword evidence="2" id="KW-0812">Transmembrane</keyword>
<proteinExistence type="predicted"/>
<protein>
    <recommendedName>
        <fullName evidence="5">Permease</fullName>
    </recommendedName>
</protein>
<keyword evidence="4" id="KW-1185">Reference proteome</keyword>
<evidence type="ECO:0000313" key="4">
    <source>
        <dbReference type="Proteomes" id="UP000248783"/>
    </source>
</evidence>
<feature type="compositionally biased region" description="Low complexity" evidence="1">
    <location>
        <begin position="120"/>
        <end position="138"/>
    </location>
</feature>
<organism evidence="3 4">
    <name type="scientific">Xylanimonas oleitrophica</name>
    <dbReference type="NCBI Taxonomy" id="2607479"/>
    <lineage>
        <taxon>Bacteria</taxon>
        <taxon>Bacillati</taxon>
        <taxon>Actinomycetota</taxon>
        <taxon>Actinomycetes</taxon>
        <taxon>Micrococcales</taxon>
        <taxon>Promicromonosporaceae</taxon>
        <taxon>Xylanimonas</taxon>
    </lineage>
</organism>
<feature type="compositionally biased region" description="Low complexity" evidence="1">
    <location>
        <begin position="84"/>
        <end position="105"/>
    </location>
</feature>
<keyword evidence="2" id="KW-0472">Membrane</keyword>
<feature type="transmembrane region" description="Helical" evidence="2">
    <location>
        <begin position="274"/>
        <end position="299"/>
    </location>
</feature>
<evidence type="ECO:0000256" key="1">
    <source>
        <dbReference type="SAM" id="MobiDB-lite"/>
    </source>
</evidence>
<gene>
    <name evidence="3" type="ORF">DNL40_04420</name>
</gene>
<feature type="compositionally biased region" description="Gly residues" evidence="1">
    <location>
        <begin position="106"/>
        <end position="119"/>
    </location>
</feature>
<reference evidence="3 4" key="1">
    <citation type="submission" date="2018-06" db="EMBL/GenBank/DDBJ databases">
        <title>Whole genome sequencing of a novel hydrocarbon degrading bacterial strain, PW21 isolated from oil contaminated produced water sample.</title>
        <authorList>
            <person name="Nagkirti P."/>
            <person name="Shaikh A."/>
            <person name="Gowdaman V."/>
            <person name="Engineer A.E."/>
            <person name="Dagar S."/>
            <person name="Dhakephalkar P.K."/>
        </authorList>
    </citation>
    <scope>NUCLEOTIDE SEQUENCE [LARGE SCALE GENOMIC DNA]</scope>
    <source>
        <strain evidence="3 4">PW21</strain>
    </source>
</reference>
<sequence>MRRSTAAATIESMSGREHADDPGRPASPGAQTPRTPPAGLPSADEETWTPLADEAAGVPSTGRPAGAPPSDVSSPADPGGPGGDLPAAVPPRGTGAGAGVASPGSGASGSGASGTGTGAPGASAPGAGAADAGPDTAPRTGERPAEDEQGIDWRFVGRRVLVWLILAAAALVVVLILMQIIPRWWGQVVGDMVDGTTPLGVWWGLFFGAVFTGVPLAVAWQAARPGRTWSLRVAFLVIALVLALPNLFTLSVVLGTNEAAVAGQQLLNENAPAFRAATAWGVAIGAIVAVAVLVLWAGYRRRGRELKELRESEHPHGR</sequence>
<comment type="caution">
    <text evidence="3">The sequence shown here is derived from an EMBL/GenBank/DDBJ whole genome shotgun (WGS) entry which is preliminary data.</text>
</comment>
<feature type="compositionally biased region" description="Low complexity" evidence="1">
    <location>
        <begin position="64"/>
        <end position="77"/>
    </location>
</feature>
<dbReference type="EMBL" id="QKWH01000002">
    <property type="protein sequence ID" value="PZR54181.1"/>
    <property type="molecule type" value="Genomic_DNA"/>
</dbReference>
<dbReference type="AlphaFoldDB" id="A0A2W5YH38"/>
<evidence type="ECO:0000313" key="3">
    <source>
        <dbReference type="EMBL" id="PZR54181.1"/>
    </source>
</evidence>
<accession>A0A2W5YH38</accession>
<feature type="transmembrane region" description="Helical" evidence="2">
    <location>
        <begin position="233"/>
        <end position="254"/>
    </location>
</feature>